<dbReference type="GeneID" id="29118864"/>
<evidence type="ECO:0000313" key="5">
    <source>
        <dbReference type="Proteomes" id="UP000291422"/>
    </source>
</evidence>
<reference evidence="2 4" key="1">
    <citation type="submission" date="2016-05" db="EMBL/GenBank/DDBJ databases">
        <title>Comparative analysis of secretome profiles of manganese(II)-oxidizing ascomycete fungi.</title>
        <authorList>
            <consortium name="DOE Joint Genome Institute"/>
            <person name="Zeiner C.A."/>
            <person name="Purvine S.O."/>
            <person name="Zink E.M."/>
            <person name="Wu S."/>
            <person name="Pasa-Tolic L."/>
            <person name="Chaput D.L."/>
            <person name="Haridas S."/>
            <person name="Grigoriev I.V."/>
            <person name="Santelli C.M."/>
            <person name="Hansel C.M."/>
        </authorList>
    </citation>
    <scope>NUCLEOTIDE SEQUENCE [LARGE SCALE GENOMIC DNA]</scope>
    <source>
        <strain evidence="2 4">SRC1lrK2f</strain>
    </source>
</reference>
<sequence>MPILITGASGYLGGSLLAQLRNTALPGNETIYALVRSQEQAEAVKEYDVLPFTLDLQDEKSVTKNIVDAQIFVVYFLVDAVNCDMQIPLIKALGEVKRQTGREVHFLHTSGAKMFSEHAGMPTDRRLVDTDPALYDLQKSSESPHEFFTKAANTNITVIETAEKYGVRSYIFVPCIVYGEGKGFGNKISIQTVAVVTAAKGSGTVYDVNPEDRTWPVCHIDDNTKLYVKLLKSILSGENPGYGKDGYYLASSGSMAWYDIYAAMAKALAKRGVISSPDVERADDAALDKMAQALGCPKDMVAVQLGGKCTFEAKRAYSLGWRPDHAPEHIVEVADAEVELILNHIGTTTGKITKR</sequence>
<dbReference type="KEGG" id="aalt:CC77DRAFT_804929"/>
<reference evidence="5" key="2">
    <citation type="journal article" date="2019" name="bioRxiv">
        <title>Genomics, evolutionary history and diagnostics of the Alternaria alternata species group including apple and Asian pear pathotypes.</title>
        <authorList>
            <person name="Armitage A.D."/>
            <person name="Cockerton H.M."/>
            <person name="Sreenivasaprasad S."/>
            <person name="Woodhall J.W."/>
            <person name="Lane C.R."/>
            <person name="Harrison R.J."/>
            <person name="Clarkson J.P."/>
        </authorList>
    </citation>
    <scope>NUCLEOTIDE SEQUENCE [LARGE SCALE GENOMIC DNA]</scope>
    <source>
        <strain evidence="5">FERA 1177</strain>
    </source>
</reference>
<evidence type="ECO:0000313" key="2">
    <source>
        <dbReference type="EMBL" id="OAG21489.1"/>
    </source>
</evidence>
<name>A0A177DRX6_ALTAL</name>
<dbReference type="STRING" id="5599.A0A177DRX6"/>
<evidence type="ECO:0000313" key="3">
    <source>
        <dbReference type="EMBL" id="RYN74638.1"/>
    </source>
</evidence>
<dbReference type="OMA" id="QYPPEHI"/>
<dbReference type="InterPro" id="IPR051783">
    <property type="entry name" value="NAD(P)-dependent_oxidoreduct"/>
</dbReference>
<organism evidence="2 4">
    <name type="scientific">Alternaria alternata</name>
    <name type="common">Alternaria rot fungus</name>
    <name type="synonym">Torula alternata</name>
    <dbReference type="NCBI Taxonomy" id="5599"/>
    <lineage>
        <taxon>Eukaryota</taxon>
        <taxon>Fungi</taxon>
        <taxon>Dikarya</taxon>
        <taxon>Ascomycota</taxon>
        <taxon>Pezizomycotina</taxon>
        <taxon>Dothideomycetes</taxon>
        <taxon>Pleosporomycetidae</taxon>
        <taxon>Pleosporales</taxon>
        <taxon>Pleosporineae</taxon>
        <taxon>Pleosporaceae</taxon>
        <taxon>Alternaria</taxon>
        <taxon>Alternaria sect. Alternaria</taxon>
        <taxon>Alternaria alternata complex</taxon>
    </lineage>
</organism>
<dbReference type="Pfam" id="PF01370">
    <property type="entry name" value="Epimerase"/>
    <property type="match status" value="1"/>
</dbReference>
<reference evidence="3" key="3">
    <citation type="journal article" date="2019" name="J. ISSAAS">
        <title>Genomics, evolutionary history and diagnostics of the Alternaria alternata species group including apple and Asian pear pathotypes.</title>
        <authorList>
            <person name="Armitage A.D."/>
            <person name="Cockerton H.M."/>
            <person name="Sreenivasaprasad S."/>
            <person name="Woodhall J."/>
            <person name="Lane C."/>
            <person name="Harrison R.J."/>
            <person name="Clarkson J.P."/>
        </authorList>
    </citation>
    <scope>NUCLEOTIDE SEQUENCE</scope>
    <source>
        <strain evidence="3">FERA 1177</strain>
    </source>
</reference>
<proteinExistence type="predicted"/>
<dbReference type="RefSeq" id="XP_018386910.1">
    <property type="nucleotide sequence ID" value="XM_018533270.1"/>
</dbReference>
<dbReference type="EMBL" id="PDXD01000017">
    <property type="protein sequence ID" value="RYN74638.1"/>
    <property type="molecule type" value="Genomic_DNA"/>
</dbReference>
<feature type="domain" description="NAD-dependent epimerase/dehydratase" evidence="1">
    <location>
        <begin position="3"/>
        <end position="238"/>
    </location>
</feature>
<protein>
    <submittedName>
        <fullName evidence="2">NAD(P)-binding protein</fullName>
    </submittedName>
</protein>
<evidence type="ECO:0000313" key="4">
    <source>
        <dbReference type="Proteomes" id="UP000077248"/>
    </source>
</evidence>
<dbReference type="GO" id="GO:0004029">
    <property type="term" value="F:aldehyde dehydrogenase (NAD+) activity"/>
    <property type="evidence" value="ECO:0007669"/>
    <property type="project" value="TreeGrafter"/>
</dbReference>
<dbReference type="Proteomes" id="UP000291422">
    <property type="component" value="Unassembled WGS sequence"/>
</dbReference>
<dbReference type="InterPro" id="IPR001509">
    <property type="entry name" value="Epimerase_deHydtase"/>
</dbReference>
<dbReference type="GO" id="GO:0005737">
    <property type="term" value="C:cytoplasm"/>
    <property type="evidence" value="ECO:0007669"/>
    <property type="project" value="TreeGrafter"/>
</dbReference>
<keyword evidence="4" id="KW-1185">Reference proteome</keyword>
<dbReference type="InterPro" id="IPR036291">
    <property type="entry name" value="NAD(P)-bd_dom_sf"/>
</dbReference>
<dbReference type="EMBL" id="KV441476">
    <property type="protein sequence ID" value="OAG21489.1"/>
    <property type="molecule type" value="Genomic_DNA"/>
</dbReference>
<gene>
    <name evidence="3" type="ORF">AA0117_g6981</name>
    <name evidence="2" type="ORF">CC77DRAFT_804929</name>
</gene>
<dbReference type="Proteomes" id="UP000077248">
    <property type="component" value="Unassembled WGS sequence"/>
</dbReference>
<dbReference type="AlphaFoldDB" id="A0A177DRX6"/>
<accession>A0A177DRX6</accession>
<dbReference type="VEuPathDB" id="FungiDB:CC77DRAFT_804929"/>
<dbReference type="Gene3D" id="3.40.50.720">
    <property type="entry name" value="NAD(P)-binding Rossmann-like Domain"/>
    <property type="match status" value="1"/>
</dbReference>
<dbReference type="SUPFAM" id="SSF51735">
    <property type="entry name" value="NAD(P)-binding Rossmann-fold domains"/>
    <property type="match status" value="1"/>
</dbReference>
<evidence type="ECO:0000259" key="1">
    <source>
        <dbReference type="Pfam" id="PF01370"/>
    </source>
</evidence>
<dbReference type="PANTHER" id="PTHR48079:SF6">
    <property type="entry name" value="NAD(P)-BINDING DOMAIN-CONTAINING PROTEIN-RELATED"/>
    <property type="match status" value="1"/>
</dbReference>
<dbReference type="PANTHER" id="PTHR48079">
    <property type="entry name" value="PROTEIN YEEZ"/>
    <property type="match status" value="1"/>
</dbReference>